<accession>A0A2X1PGB9</accession>
<sequence length="63" mass="7395">MAQKNSVSTMRRIITTQDGYVFDSFIITELNGELVEFDRRRELEQALTVALQSEKITRTFYYA</sequence>
<keyword evidence="1" id="KW-0808">Transferase</keyword>
<evidence type="ECO:0000313" key="1">
    <source>
        <dbReference type="EMBL" id="SPX40591.1"/>
    </source>
</evidence>
<keyword evidence="1" id="KW-0548">Nucleotidyltransferase</keyword>
<dbReference type="Proteomes" id="UP000249936">
    <property type="component" value="Unassembled WGS sequence"/>
</dbReference>
<organism evidence="1 2">
    <name type="scientific">Haemophilus influenzae</name>
    <dbReference type="NCBI Taxonomy" id="727"/>
    <lineage>
        <taxon>Bacteria</taxon>
        <taxon>Pseudomonadati</taxon>
        <taxon>Pseudomonadota</taxon>
        <taxon>Gammaproteobacteria</taxon>
        <taxon>Pasteurellales</taxon>
        <taxon>Pasteurellaceae</taxon>
        <taxon>Haemophilus</taxon>
    </lineage>
</organism>
<proteinExistence type="predicted"/>
<dbReference type="EMBL" id="UASK01000002">
    <property type="protein sequence ID" value="SPX40591.1"/>
    <property type="molecule type" value="Genomic_DNA"/>
</dbReference>
<name>A0A2X1PGB9_HAEIF</name>
<protein>
    <submittedName>
        <fullName evidence="1">Uridylyltransferase</fullName>
    </submittedName>
</protein>
<gene>
    <name evidence="1" type="ORF">NCTC11872_00166</name>
</gene>
<dbReference type="GO" id="GO:0016779">
    <property type="term" value="F:nucleotidyltransferase activity"/>
    <property type="evidence" value="ECO:0007669"/>
    <property type="project" value="UniProtKB-KW"/>
</dbReference>
<evidence type="ECO:0000313" key="2">
    <source>
        <dbReference type="Proteomes" id="UP000249936"/>
    </source>
</evidence>
<dbReference type="AlphaFoldDB" id="A0A2X1PGB9"/>
<reference evidence="1 2" key="1">
    <citation type="submission" date="2018-06" db="EMBL/GenBank/DDBJ databases">
        <authorList>
            <consortium name="Pathogen Informatics"/>
            <person name="Doyle S."/>
        </authorList>
    </citation>
    <scope>NUCLEOTIDE SEQUENCE [LARGE SCALE GENOMIC DNA]</scope>
    <source>
        <strain evidence="1 2">NCTC11872</strain>
    </source>
</reference>